<feature type="domain" description="HAMP" evidence="9">
    <location>
        <begin position="209"/>
        <end position="262"/>
    </location>
</feature>
<protein>
    <submittedName>
        <fullName evidence="10">Methyl-accepting chemotaxis protein</fullName>
    </submittedName>
</protein>
<dbReference type="InterPro" id="IPR024478">
    <property type="entry name" value="HlyB_4HB_MCP"/>
</dbReference>
<dbReference type="Pfam" id="PF12729">
    <property type="entry name" value="4HB_MCP_1"/>
    <property type="match status" value="1"/>
</dbReference>
<evidence type="ECO:0000256" key="5">
    <source>
        <dbReference type="ARBA" id="ARBA00029447"/>
    </source>
</evidence>
<evidence type="ECO:0000259" key="8">
    <source>
        <dbReference type="PROSITE" id="PS50111"/>
    </source>
</evidence>
<keyword evidence="11" id="KW-1185">Reference proteome</keyword>
<dbReference type="PANTHER" id="PTHR32089:SF112">
    <property type="entry name" value="LYSOZYME-LIKE PROTEIN-RELATED"/>
    <property type="match status" value="1"/>
</dbReference>
<comment type="caution">
    <text evidence="10">The sequence shown here is derived from an EMBL/GenBank/DDBJ whole genome shotgun (WGS) entry which is preliminary data.</text>
</comment>
<dbReference type="PROSITE" id="PS50885">
    <property type="entry name" value="HAMP"/>
    <property type="match status" value="1"/>
</dbReference>
<dbReference type="Gene3D" id="1.10.287.950">
    <property type="entry name" value="Methyl-accepting chemotaxis protein"/>
    <property type="match status" value="1"/>
</dbReference>
<proteinExistence type="inferred from homology"/>
<evidence type="ECO:0000256" key="1">
    <source>
        <dbReference type="ARBA" id="ARBA00004236"/>
    </source>
</evidence>
<dbReference type="SUPFAM" id="SSF58104">
    <property type="entry name" value="Methyl-accepting chemotaxis protein (MCP) signaling domain"/>
    <property type="match status" value="1"/>
</dbReference>
<keyword evidence="4 6" id="KW-0807">Transducer</keyword>
<evidence type="ECO:0000256" key="3">
    <source>
        <dbReference type="ARBA" id="ARBA00023136"/>
    </source>
</evidence>
<gene>
    <name evidence="10" type="ORF">J2S07_003201</name>
</gene>
<name>A0ABT9V7E2_9BACL</name>
<comment type="similarity">
    <text evidence="5">Belongs to the methyl-accepting chemotaxis (MCP) protein family.</text>
</comment>
<keyword evidence="7" id="KW-0812">Transmembrane</keyword>
<dbReference type="Proteomes" id="UP001231362">
    <property type="component" value="Unassembled WGS sequence"/>
</dbReference>
<dbReference type="Pfam" id="PF00015">
    <property type="entry name" value="MCPsignal"/>
    <property type="match status" value="1"/>
</dbReference>
<dbReference type="InterPro" id="IPR003660">
    <property type="entry name" value="HAMP_dom"/>
</dbReference>
<dbReference type="CDD" id="cd06225">
    <property type="entry name" value="HAMP"/>
    <property type="match status" value="1"/>
</dbReference>
<evidence type="ECO:0000256" key="7">
    <source>
        <dbReference type="SAM" id="Phobius"/>
    </source>
</evidence>
<keyword evidence="3 7" id="KW-0472">Membrane</keyword>
<evidence type="ECO:0000256" key="4">
    <source>
        <dbReference type="ARBA" id="ARBA00023224"/>
    </source>
</evidence>
<organism evidence="10 11">
    <name type="scientific">Anoxybacillus andreesenii</name>
    <dbReference type="NCBI Taxonomy" id="1325932"/>
    <lineage>
        <taxon>Bacteria</taxon>
        <taxon>Bacillati</taxon>
        <taxon>Bacillota</taxon>
        <taxon>Bacilli</taxon>
        <taxon>Bacillales</taxon>
        <taxon>Anoxybacillaceae</taxon>
        <taxon>Anoxybacillus</taxon>
    </lineage>
</organism>
<evidence type="ECO:0000256" key="2">
    <source>
        <dbReference type="ARBA" id="ARBA00022475"/>
    </source>
</evidence>
<evidence type="ECO:0000256" key="6">
    <source>
        <dbReference type="PROSITE-ProRule" id="PRU00284"/>
    </source>
</evidence>
<keyword evidence="7" id="KW-1133">Transmembrane helix</keyword>
<feature type="transmembrane region" description="Helical" evidence="7">
    <location>
        <begin position="186"/>
        <end position="207"/>
    </location>
</feature>
<dbReference type="PROSITE" id="PS50111">
    <property type="entry name" value="CHEMOTAXIS_TRANSDUC_2"/>
    <property type="match status" value="1"/>
</dbReference>
<dbReference type="PRINTS" id="PR00260">
    <property type="entry name" value="CHEMTRNSDUCR"/>
</dbReference>
<dbReference type="Pfam" id="PF00672">
    <property type="entry name" value="HAMP"/>
    <property type="match status" value="1"/>
</dbReference>
<accession>A0ABT9V7E2</accession>
<dbReference type="RefSeq" id="WP_307151364.1">
    <property type="nucleotide sequence ID" value="NZ_JAUSTU010000016.1"/>
</dbReference>
<sequence>MGRFSVGRKILLGFAVVLILVFVFAGVTFNRMLHIQESTTSIVDESMPAVELINSIGYQTEHVLTLSLRYIQSDDQQEKEMLKMERKSSMEEAQRTMDKYKKLIKTKDTRENFDQLIYKWSFFLNINEETLKLRDKGKSEFAYLYFKKSAKAFDSMKLNLNHLVNTNTIKAEEAGKQSKEVFKQTVITIVIVITVVILLGVFIALFITRMIAKPLGVVTERINEVSKGNLSFSNLEINNKDEIGVLASSVNEMNRNLQGIVTQVVNVSNLMNKQSNDLSVASQEVKIGGQQIATTMNELARGVEEQAHSATESAKAVETVNIQISDADIKGKELKNGSVDIMEKAKEGTDLMNQSVQQIEEITRIVKKSMEQVVILDSKNENIYKLVQVIKDVADQTNLLALNAAIEAARAGEYGKGFSVVADEVRKLAEQVSNSVIDITHITQGIQIESKEVVKTLQDGVLQSELGNEQIKNTGEKFTAITENVLAMVEKIEQVSENLGKIQLGSKRLSEFSEEISAISEQSAAGVQEVSASAEQQVAAMEAIADSSDSLKKLSAELEDLAHYFKL</sequence>
<dbReference type="PANTHER" id="PTHR32089">
    <property type="entry name" value="METHYL-ACCEPTING CHEMOTAXIS PROTEIN MCPB"/>
    <property type="match status" value="1"/>
</dbReference>
<evidence type="ECO:0000259" key="9">
    <source>
        <dbReference type="PROSITE" id="PS50885"/>
    </source>
</evidence>
<dbReference type="SMART" id="SM00283">
    <property type="entry name" value="MA"/>
    <property type="match status" value="1"/>
</dbReference>
<dbReference type="InterPro" id="IPR004089">
    <property type="entry name" value="MCPsignal_dom"/>
</dbReference>
<evidence type="ECO:0000313" key="11">
    <source>
        <dbReference type="Proteomes" id="UP001231362"/>
    </source>
</evidence>
<feature type="domain" description="Methyl-accepting transducer" evidence="8">
    <location>
        <begin position="281"/>
        <end position="531"/>
    </location>
</feature>
<dbReference type="SMART" id="SM00304">
    <property type="entry name" value="HAMP"/>
    <property type="match status" value="1"/>
</dbReference>
<keyword evidence="2" id="KW-1003">Cell membrane</keyword>
<dbReference type="Gene3D" id="6.10.340.10">
    <property type="match status" value="1"/>
</dbReference>
<dbReference type="InterPro" id="IPR004090">
    <property type="entry name" value="Chemotax_Me-accpt_rcpt"/>
</dbReference>
<evidence type="ECO:0000313" key="10">
    <source>
        <dbReference type="EMBL" id="MDQ0156878.1"/>
    </source>
</evidence>
<comment type="subcellular location">
    <subcellularLocation>
        <location evidence="1">Cell membrane</location>
    </subcellularLocation>
</comment>
<reference evidence="10 11" key="1">
    <citation type="submission" date="2023-07" db="EMBL/GenBank/DDBJ databases">
        <title>Genomic Encyclopedia of Type Strains, Phase IV (KMG-IV): sequencing the most valuable type-strain genomes for metagenomic binning, comparative biology and taxonomic classification.</title>
        <authorList>
            <person name="Goeker M."/>
        </authorList>
    </citation>
    <scope>NUCLEOTIDE SEQUENCE [LARGE SCALE GENOMIC DNA]</scope>
    <source>
        <strain evidence="10 11">DSM 23948</strain>
    </source>
</reference>
<dbReference type="EMBL" id="JAUSTU010000016">
    <property type="protein sequence ID" value="MDQ0156878.1"/>
    <property type="molecule type" value="Genomic_DNA"/>
</dbReference>